<dbReference type="Gene3D" id="3.40.50.2300">
    <property type="match status" value="1"/>
</dbReference>
<accession>A0ABR9PF12</accession>
<dbReference type="EMBL" id="JADBGI010000040">
    <property type="protein sequence ID" value="MBE3002315.1"/>
    <property type="molecule type" value="Genomic_DNA"/>
</dbReference>
<evidence type="ECO:0000256" key="1">
    <source>
        <dbReference type="ARBA" id="ARBA00004496"/>
    </source>
</evidence>
<dbReference type="InterPro" id="IPR001789">
    <property type="entry name" value="Sig_transdc_resp-reg_receiver"/>
</dbReference>
<feature type="region of interest" description="Disordered" evidence="10">
    <location>
        <begin position="69"/>
        <end position="113"/>
    </location>
</feature>
<evidence type="ECO:0000259" key="11">
    <source>
        <dbReference type="PROSITE" id="PS50110"/>
    </source>
</evidence>
<dbReference type="PANTHER" id="PTHR45526:SF1">
    <property type="entry name" value="TRANSCRIPTIONAL REGULATORY PROTEIN DCUR-RELATED"/>
    <property type="match status" value="1"/>
</dbReference>
<keyword evidence="8" id="KW-0804">Transcription</keyword>
<dbReference type="PROSITE" id="PS50110">
    <property type="entry name" value="RESPONSE_REGULATORY"/>
    <property type="match status" value="1"/>
</dbReference>
<evidence type="ECO:0000256" key="10">
    <source>
        <dbReference type="SAM" id="MobiDB-lite"/>
    </source>
</evidence>
<reference evidence="12 13" key="1">
    <citation type="submission" date="2020-09" db="EMBL/GenBank/DDBJ databases">
        <title>Diversity and distribution of actinomycetes associated with coral in the coast of Hainan.</title>
        <authorList>
            <person name="Li F."/>
        </authorList>
    </citation>
    <scope>NUCLEOTIDE SEQUENCE [LARGE SCALE GENOMIC DNA]</scope>
    <source>
        <strain evidence="12 13">HNM0947</strain>
    </source>
</reference>
<keyword evidence="5" id="KW-0805">Transcription regulation</keyword>
<evidence type="ECO:0000256" key="6">
    <source>
        <dbReference type="ARBA" id="ARBA00023125"/>
    </source>
</evidence>
<evidence type="ECO:0000313" key="13">
    <source>
        <dbReference type="Proteomes" id="UP000806528"/>
    </source>
</evidence>
<keyword evidence="13" id="KW-1185">Reference proteome</keyword>
<dbReference type="Gene3D" id="1.10.10.10">
    <property type="entry name" value="Winged helix-like DNA-binding domain superfamily/Winged helix DNA-binding domain"/>
    <property type="match status" value="1"/>
</dbReference>
<evidence type="ECO:0000256" key="5">
    <source>
        <dbReference type="ARBA" id="ARBA00023015"/>
    </source>
</evidence>
<keyword evidence="7" id="KW-0010">Activator</keyword>
<evidence type="ECO:0000256" key="7">
    <source>
        <dbReference type="ARBA" id="ARBA00023159"/>
    </source>
</evidence>
<organism evidence="12 13">
    <name type="scientific">Nocardiopsis coralli</name>
    <dbReference type="NCBI Taxonomy" id="2772213"/>
    <lineage>
        <taxon>Bacteria</taxon>
        <taxon>Bacillati</taxon>
        <taxon>Actinomycetota</taxon>
        <taxon>Actinomycetes</taxon>
        <taxon>Streptosporangiales</taxon>
        <taxon>Nocardiopsidaceae</taxon>
        <taxon>Nocardiopsis</taxon>
    </lineage>
</organism>
<dbReference type="InterPro" id="IPR036388">
    <property type="entry name" value="WH-like_DNA-bd_sf"/>
</dbReference>
<keyword evidence="4" id="KW-0902">Two-component regulatory system</keyword>
<dbReference type="InterPro" id="IPR024187">
    <property type="entry name" value="Sig_transdc_resp-reg_cit/mal"/>
</dbReference>
<evidence type="ECO:0000313" key="12">
    <source>
        <dbReference type="EMBL" id="MBE3002315.1"/>
    </source>
</evidence>
<gene>
    <name evidence="12" type="ORF">IDM40_26970</name>
</gene>
<dbReference type="Pfam" id="PF00072">
    <property type="entry name" value="Response_reg"/>
    <property type="match status" value="1"/>
</dbReference>
<comment type="subcellular location">
    <subcellularLocation>
        <location evidence="1">Cytoplasm</location>
    </subcellularLocation>
</comment>
<dbReference type="Proteomes" id="UP000806528">
    <property type="component" value="Unassembled WGS sequence"/>
</dbReference>
<keyword evidence="6" id="KW-0238">DNA-binding</keyword>
<proteinExistence type="predicted"/>
<protein>
    <submittedName>
        <fullName evidence="12">Response regulator</fullName>
    </submittedName>
</protein>
<evidence type="ECO:0000256" key="3">
    <source>
        <dbReference type="ARBA" id="ARBA00022553"/>
    </source>
</evidence>
<keyword evidence="2" id="KW-0963">Cytoplasm</keyword>
<dbReference type="PANTHER" id="PTHR45526">
    <property type="entry name" value="TRANSCRIPTIONAL REGULATORY PROTEIN DPIA"/>
    <property type="match status" value="1"/>
</dbReference>
<feature type="modified residue" description="4-aspartylphosphate" evidence="9">
    <location>
        <position position="54"/>
    </location>
</feature>
<evidence type="ECO:0000256" key="4">
    <source>
        <dbReference type="ARBA" id="ARBA00023012"/>
    </source>
</evidence>
<keyword evidence="3 9" id="KW-0597">Phosphoprotein</keyword>
<name>A0ABR9PF12_9ACTN</name>
<comment type="caution">
    <text evidence="12">The sequence shown here is derived from an EMBL/GenBank/DDBJ whole genome shotgun (WGS) entry which is preliminary data.</text>
</comment>
<feature type="domain" description="Response regulatory" evidence="11">
    <location>
        <begin position="3"/>
        <end position="161"/>
    </location>
</feature>
<dbReference type="PIRSF" id="PIRSF006171">
    <property type="entry name" value="RR_citrat_malat"/>
    <property type="match status" value="1"/>
</dbReference>
<dbReference type="InterPro" id="IPR051271">
    <property type="entry name" value="2C-system_Tx_regulators"/>
</dbReference>
<dbReference type="InterPro" id="IPR011006">
    <property type="entry name" value="CheY-like_superfamily"/>
</dbReference>
<sequence length="265" mass="28561">MIKVLIVEDDARVAHNHRCLVEETPGFTVTGVAHTAGAAMGSIARERPHLILLDLFLPDRSGMELLRTLRGPGRSKGGGGPEDGRSVDDRSRDGRSGDGRSVDGRSKDGGGAHEDGLVDALVITALRDVGHVREALHNGAVHYLIKPFSLASLRDQLERYAAARSRLEQSGEATQNDVDRVVGLLRPASNRSHSKALTSPTGRMVAEALRQAGTDLSATEAAEVTGVARVTARRYLEQLCTDGRAVLTMRHGSTGRPEHRYRWVA</sequence>
<dbReference type="SUPFAM" id="SSF52172">
    <property type="entry name" value="CheY-like"/>
    <property type="match status" value="1"/>
</dbReference>
<evidence type="ECO:0000256" key="8">
    <source>
        <dbReference type="ARBA" id="ARBA00023163"/>
    </source>
</evidence>
<evidence type="ECO:0000256" key="2">
    <source>
        <dbReference type="ARBA" id="ARBA00022490"/>
    </source>
</evidence>
<dbReference type="RefSeq" id="WP_193124899.1">
    <property type="nucleotide sequence ID" value="NZ_JADBGI010000040.1"/>
</dbReference>
<evidence type="ECO:0000256" key="9">
    <source>
        <dbReference type="PROSITE-ProRule" id="PRU00169"/>
    </source>
</evidence>
<dbReference type="SMART" id="SM00448">
    <property type="entry name" value="REC"/>
    <property type="match status" value="1"/>
</dbReference>
<feature type="compositionally biased region" description="Basic and acidic residues" evidence="10">
    <location>
        <begin position="82"/>
        <end position="113"/>
    </location>
</feature>